<keyword evidence="1" id="KW-0175">Coiled coil</keyword>
<feature type="compositionally biased region" description="Low complexity" evidence="2">
    <location>
        <begin position="346"/>
        <end position="357"/>
    </location>
</feature>
<evidence type="ECO:0000313" key="4">
    <source>
        <dbReference type="Proteomes" id="UP000036987"/>
    </source>
</evidence>
<sequence length="435" mass="49638">MAARGDAVAPLSLSSGYLWSQLRSNQRPPVDSDNQPGFGTICRQDDGTKEVDGGRLVKFDEAFMPNFVSSSLTSSVLQYSRDLRRRNLEEHEGEEDTDDDVVVTADVTSEDIVNIKKEIVLLKSFIHQTLNDMKMVTENHRLPETEAPELDGKFDVHVVMNELESRIKMVDLETKQEIAELKSSVNRSIKERESKLENELQEQVSTFVMDIENRMRTSMEESLQQLYQELDKNYKDQSEKKMNAGRRRIKYLKRKLLSNSKKSNAKVAVLRKRVAEMVQKEDTMSMELERSKNQIADLKMKNSSLETQEMEDNIDFTTMIPNSMSIIKHPEAESSSEKLHCWFSRSSSSSSPFNSSPTKVADDRSNKTGKFYSKIKKIVLGKDNQNLKSEFEKVSHDGMERRRCTSDSGFPSREAGTVMVKSGKAARNPTVLFRC</sequence>
<dbReference type="Proteomes" id="UP000036987">
    <property type="component" value="Unassembled WGS sequence"/>
</dbReference>
<dbReference type="EMBL" id="LFYR01000757">
    <property type="protein sequence ID" value="KMZ69562.1"/>
    <property type="molecule type" value="Genomic_DNA"/>
</dbReference>
<comment type="caution">
    <text evidence="3">The sequence shown here is derived from an EMBL/GenBank/DDBJ whole genome shotgun (WGS) entry which is preliminary data.</text>
</comment>
<feature type="region of interest" description="Disordered" evidence="2">
    <location>
        <begin position="346"/>
        <end position="365"/>
    </location>
</feature>
<feature type="coiled-coil region" evidence="1">
    <location>
        <begin position="281"/>
        <end position="308"/>
    </location>
</feature>
<keyword evidence="4" id="KW-1185">Reference proteome</keyword>
<organism evidence="3 4">
    <name type="scientific">Zostera marina</name>
    <name type="common">Eelgrass</name>
    <dbReference type="NCBI Taxonomy" id="29655"/>
    <lineage>
        <taxon>Eukaryota</taxon>
        <taxon>Viridiplantae</taxon>
        <taxon>Streptophyta</taxon>
        <taxon>Embryophyta</taxon>
        <taxon>Tracheophyta</taxon>
        <taxon>Spermatophyta</taxon>
        <taxon>Magnoliopsida</taxon>
        <taxon>Liliopsida</taxon>
        <taxon>Zosteraceae</taxon>
        <taxon>Zostera</taxon>
    </lineage>
</organism>
<dbReference type="AlphaFoldDB" id="A0A0K9PMW1"/>
<feature type="coiled-coil region" evidence="1">
    <location>
        <begin position="186"/>
        <end position="240"/>
    </location>
</feature>
<evidence type="ECO:0000256" key="1">
    <source>
        <dbReference type="SAM" id="Coils"/>
    </source>
</evidence>
<gene>
    <name evidence="3" type="ORF">ZOSMA_20G00400</name>
</gene>
<protein>
    <submittedName>
        <fullName evidence="3">Uncharacterized protein</fullName>
    </submittedName>
</protein>
<name>A0A0K9PMW1_ZOSMR</name>
<reference evidence="4" key="1">
    <citation type="journal article" date="2016" name="Nature">
        <title>The genome of the seagrass Zostera marina reveals angiosperm adaptation to the sea.</title>
        <authorList>
            <person name="Olsen J.L."/>
            <person name="Rouze P."/>
            <person name="Verhelst B."/>
            <person name="Lin Y.-C."/>
            <person name="Bayer T."/>
            <person name="Collen J."/>
            <person name="Dattolo E."/>
            <person name="De Paoli E."/>
            <person name="Dittami S."/>
            <person name="Maumus F."/>
            <person name="Michel G."/>
            <person name="Kersting A."/>
            <person name="Lauritano C."/>
            <person name="Lohaus R."/>
            <person name="Toepel M."/>
            <person name="Tonon T."/>
            <person name="Vanneste K."/>
            <person name="Amirebrahimi M."/>
            <person name="Brakel J."/>
            <person name="Bostroem C."/>
            <person name="Chovatia M."/>
            <person name="Grimwood J."/>
            <person name="Jenkins J.W."/>
            <person name="Jueterbock A."/>
            <person name="Mraz A."/>
            <person name="Stam W.T."/>
            <person name="Tice H."/>
            <person name="Bornberg-Bauer E."/>
            <person name="Green P.J."/>
            <person name="Pearson G.A."/>
            <person name="Procaccini G."/>
            <person name="Duarte C.M."/>
            <person name="Schmutz J."/>
            <person name="Reusch T.B.H."/>
            <person name="Van de Peer Y."/>
        </authorList>
    </citation>
    <scope>NUCLEOTIDE SEQUENCE [LARGE SCALE GENOMIC DNA]</scope>
    <source>
        <strain evidence="4">cv. Finnish</strain>
    </source>
</reference>
<evidence type="ECO:0000313" key="3">
    <source>
        <dbReference type="EMBL" id="KMZ69562.1"/>
    </source>
</evidence>
<proteinExistence type="predicted"/>
<accession>A0A0K9PMW1</accession>
<evidence type="ECO:0000256" key="2">
    <source>
        <dbReference type="SAM" id="MobiDB-lite"/>
    </source>
</evidence>